<dbReference type="Proteomes" id="UP000614047">
    <property type="component" value="Unassembled WGS sequence"/>
</dbReference>
<dbReference type="InterPro" id="IPR036188">
    <property type="entry name" value="FAD/NAD-bd_sf"/>
</dbReference>
<gene>
    <name evidence="2" type="ORF">IW256_006093</name>
</gene>
<organism evidence="2 3">
    <name type="scientific">Actinomadura viridis</name>
    <dbReference type="NCBI Taxonomy" id="58110"/>
    <lineage>
        <taxon>Bacteria</taxon>
        <taxon>Bacillati</taxon>
        <taxon>Actinomycetota</taxon>
        <taxon>Actinomycetes</taxon>
        <taxon>Streptosporangiales</taxon>
        <taxon>Thermomonosporaceae</taxon>
        <taxon>Actinomadura</taxon>
    </lineage>
</organism>
<evidence type="ECO:0000313" key="2">
    <source>
        <dbReference type="EMBL" id="MBG6091980.1"/>
    </source>
</evidence>
<dbReference type="Pfam" id="PF13454">
    <property type="entry name" value="NAD_binding_9"/>
    <property type="match status" value="1"/>
</dbReference>
<dbReference type="Gene3D" id="3.50.50.60">
    <property type="entry name" value="FAD/NAD(P)-binding domain"/>
    <property type="match status" value="1"/>
</dbReference>
<evidence type="ECO:0000259" key="1">
    <source>
        <dbReference type="Pfam" id="PF13454"/>
    </source>
</evidence>
<keyword evidence="3" id="KW-1185">Reference proteome</keyword>
<name>A0A931DRB9_9ACTN</name>
<protein>
    <submittedName>
        <fullName evidence="2">NAD(P)/FAD-binding protein YdhS</fullName>
    </submittedName>
</protein>
<proteinExistence type="predicted"/>
<evidence type="ECO:0000313" key="3">
    <source>
        <dbReference type="Proteomes" id="UP000614047"/>
    </source>
</evidence>
<dbReference type="PANTHER" id="PTHR40254:SF1">
    <property type="entry name" value="BLR0577 PROTEIN"/>
    <property type="match status" value="1"/>
</dbReference>
<sequence length="477" mass="49971">MEIGIIGAGAAAVGLLDALPPGTAEAVTVFDPAPLPWRGRPYQPDLDSVRVNVTPEISSIRFGDGGHYVRWLGERGAVHMDRLLGRPLVPRGVFGGYLEDTARAALTKFGRARVVRAAVTGFSAGERLTLTTADGRRHEVDRAVLCVGGGTPHDHYGLTGTPGFVPDPYPLERTLADVPADGDVAVLGSGLTAVDIVVSLAARGHTGRISLVSRSGALPYVWQRPREIELRHLTFERVRALTGPVTLDSLAGLMRAELADHGEDWDELAARIAADARTADTAGVLRRGVDEVDAPAVGRQILRITAHGLAPRVWRMLPGADRRLLRERHFRTVTGLASPMVPVNAAALLDLFASGQLEAVRGIRKIEPGCGPRGGFRLAHAAGERTADLVINAVNPPPHAIPRAAEPLVTALLAAGAALDPSGGLRTDPASGRLLVGGRPDPRVHVVGDLAGGGSFVTSGIPVVAAQAHLAAASLAR</sequence>
<dbReference type="RefSeq" id="WP_197014232.1">
    <property type="nucleotide sequence ID" value="NZ_BAABES010000002.1"/>
</dbReference>
<dbReference type="SUPFAM" id="SSF51905">
    <property type="entry name" value="FAD/NAD(P)-binding domain"/>
    <property type="match status" value="2"/>
</dbReference>
<dbReference type="InterPro" id="IPR052189">
    <property type="entry name" value="L-asp_N-monooxygenase_NS-form"/>
</dbReference>
<feature type="domain" description="FAD-dependent urate hydroxylase HpyO/Asp monooxygenase CreE-like FAD/NAD(P)-binding" evidence="1">
    <location>
        <begin position="5"/>
        <end position="148"/>
    </location>
</feature>
<dbReference type="EMBL" id="JADOUA010000001">
    <property type="protein sequence ID" value="MBG6091980.1"/>
    <property type="molecule type" value="Genomic_DNA"/>
</dbReference>
<reference evidence="2" key="1">
    <citation type="submission" date="2020-11" db="EMBL/GenBank/DDBJ databases">
        <title>Sequencing the genomes of 1000 actinobacteria strains.</title>
        <authorList>
            <person name="Klenk H.-P."/>
        </authorList>
    </citation>
    <scope>NUCLEOTIDE SEQUENCE</scope>
    <source>
        <strain evidence="2">DSM 43175</strain>
    </source>
</reference>
<dbReference type="InterPro" id="IPR038732">
    <property type="entry name" value="HpyO/CreE_NAD-binding"/>
</dbReference>
<dbReference type="PANTHER" id="PTHR40254">
    <property type="entry name" value="BLR0577 PROTEIN"/>
    <property type="match status" value="1"/>
</dbReference>
<comment type="caution">
    <text evidence="2">The sequence shown here is derived from an EMBL/GenBank/DDBJ whole genome shotgun (WGS) entry which is preliminary data.</text>
</comment>
<dbReference type="AlphaFoldDB" id="A0A931DRB9"/>
<accession>A0A931DRB9</accession>